<dbReference type="Proteomes" id="UP000033140">
    <property type="component" value="Unassembled WGS sequence"/>
</dbReference>
<dbReference type="EMBL" id="BACD03000007">
    <property type="protein sequence ID" value="GAO47164.1"/>
    <property type="molecule type" value="Genomic_DNA"/>
</dbReference>
<evidence type="ECO:0008006" key="4">
    <source>
        <dbReference type="Google" id="ProtNLM"/>
    </source>
</evidence>
<dbReference type="GO" id="GO:0006888">
    <property type="term" value="P:endoplasmic reticulum to Golgi vesicle-mediated transport"/>
    <property type="evidence" value="ECO:0007669"/>
    <property type="project" value="InterPro"/>
</dbReference>
<reference evidence="2 3" key="2">
    <citation type="journal article" date="2014" name="J. Gen. Appl. Microbiol.">
        <title>The early diverging ascomycetous budding yeast Saitoella complicata has three histone deacetylases belonging to the Clr6, Hos2, and Rpd3 lineages.</title>
        <authorList>
            <person name="Nishida H."/>
            <person name="Matsumoto T."/>
            <person name="Kondo S."/>
            <person name="Hamamoto M."/>
            <person name="Yoshikawa H."/>
        </authorList>
    </citation>
    <scope>NUCLEOTIDE SEQUENCE [LARGE SCALE GENOMIC DNA]</scope>
    <source>
        <strain evidence="2 3">NRRL Y-17804</strain>
    </source>
</reference>
<keyword evidence="1" id="KW-0812">Transmembrane</keyword>
<evidence type="ECO:0000313" key="2">
    <source>
        <dbReference type="EMBL" id="GAO47164.1"/>
    </source>
</evidence>
<accession>A0A0E9NBE9</accession>
<protein>
    <recommendedName>
        <fullName evidence="4">Trafficking protein particle complex subunit</fullName>
    </recommendedName>
</protein>
<sequence length="240" mass="26750">MSSLRIASVAVIGKRNQPIYLRTFPAGSHHPDLKYHYLSHTALDIFTERLSPPTSSSHSSSGVQLDAYLGLLYSIEDLSVYGYTTNTGVKFVLTVVVGEEEVVRDVEIKGVFRGVGDAWVGLSQTGGDWAMMEVGWDELDHVCQEYSGAQTVVGHEITLLRERRSISFDIAPFTVQMSCLLLLVYAKNIHIHNTKDQDINARRMLSSSTNSFCKIFVTIFLPVTIICITFPTHNRKPPIT</sequence>
<dbReference type="InterPro" id="IPR006722">
    <property type="entry name" value="Sedlin"/>
</dbReference>
<dbReference type="SUPFAM" id="SSF64356">
    <property type="entry name" value="SNARE-like"/>
    <property type="match status" value="1"/>
</dbReference>
<dbReference type="InterPro" id="IPR011012">
    <property type="entry name" value="Longin-like_dom_sf"/>
</dbReference>
<dbReference type="AlphaFoldDB" id="A0A0E9NBE9"/>
<keyword evidence="1" id="KW-1133">Transmembrane helix</keyword>
<organism evidence="2 3">
    <name type="scientific">Saitoella complicata (strain BCRC 22490 / CBS 7301 / JCM 7358 / NBRC 10748 / NRRL Y-17804)</name>
    <dbReference type="NCBI Taxonomy" id="698492"/>
    <lineage>
        <taxon>Eukaryota</taxon>
        <taxon>Fungi</taxon>
        <taxon>Dikarya</taxon>
        <taxon>Ascomycota</taxon>
        <taxon>Taphrinomycotina</taxon>
        <taxon>Taphrinomycotina incertae sedis</taxon>
        <taxon>Saitoella</taxon>
    </lineage>
</organism>
<name>A0A0E9NBE9_SAICN</name>
<feature type="transmembrane region" description="Helical" evidence="1">
    <location>
        <begin position="212"/>
        <end position="231"/>
    </location>
</feature>
<reference evidence="2 3" key="3">
    <citation type="journal article" date="2015" name="Genome Announc.">
        <title>Draft Genome Sequence of the Archiascomycetous Yeast Saitoella complicata.</title>
        <authorList>
            <person name="Yamauchi K."/>
            <person name="Kondo S."/>
            <person name="Hamamoto M."/>
            <person name="Takahashi Y."/>
            <person name="Ogura Y."/>
            <person name="Hayashi T."/>
            <person name="Nishida H."/>
        </authorList>
    </citation>
    <scope>NUCLEOTIDE SEQUENCE [LARGE SCALE GENOMIC DNA]</scope>
    <source>
        <strain evidence="2 3">NRRL Y-17804</strain>
    </source>
</reference>
<comment type="caution">
    <text evidence="2">The sequence shown here is derived from an EMBL/GenBank/DDBJ whole genome shotgun (WGS) entry which is preliminary data.</text>
</comment>
<evidence type="ECO:0000313" key="3">
    <source>
        <dbReference type="Proteomes" id="UP000033140"/>
    </source>
</evidence>
<keyword evidence="1" id="KW-0472">Membrane</keyword>
<keyword evidence="3" id="KW-1185">Reference proteome</keyword>
<dbReference type="PANTHER" id="PTHR12403">
    <property type="entry name" value="TRAFFICKING PROTEIN PARTICLE COMPLEX SUBUNIT 2"/>
    <property type="match status" value="1"/>
</dbReference>
<dbReference type="GO" id="GO:0005737">
    <property type="term" value="C:cytoplasm"/>
    <property type="evidence" value="ECO:0007669"/>
    <property type="project" value="GOC"/>
</dbReference>
<dbReference type="STRING" id="698492.A0A0E9NBE9"/>
<evidence type="ECO:0000256" key="1">
    <source>
        <dbReference type="SAM" id="Phobius"/>
    </source>
</evidence>
<reference evidence="2 3" key="1">
    <citation type="journal article" date="2011" name="J. Gen. Appl. Microbiol.">
        <title>Draft genome sequencing of the enigmatic yeast Saitoella complicata.</title>
        <authorList>
            <person name="Nishida H."/>
            <person name="Hamamoto M."/>
            <person name="Sugiyama J."/>
        </authorList>
    </citation>
    <scope>NUCLEOTIDE SEQUENCE [LARGE SCALE GENOMIC DNA]</scope>
    <source>
        <strain evidence="2 3">NRRL Y-17804</strain>
    </source>
</reference>
<gene>
    <name evidence="2" type="ORF">G7K_1375-t1</name>
</gene>
<dbReference type="Pfam" id="PF04628">
    <property type="entry name" value="Sedlin_N"/>
    <property type="match status" value="1"/>
</dbReference>
<proteinExistence type="predicted"/>
<dbReference type="Gene3D" id="3.30.450.70">
    <property type="match status" value="1"/>
</dbReference>